<name>A0A6N6VVZ8_9BACT</name>
<dbReference type="PANTHER" id="PTHR43102">
    <property type="entry name" value="SLR1143 PROTEIN"/>
    <property type="match status" value="1"/>
</dbReference>
<feature type="domain" description="GAF" evidence="1">
    <location>
        <begin position="20"/>
        <end position="162"/>
    </location>
</feature>
<evidence type="ECO:0000313" key="3">
    <source>
        <dbReference type="Proteomes" id="UP000437748"/>
    </source>
</evidence>
<dbReference type="Gene3D" id="3.30.450.40">
    <property type="match status" value="1"/>
</dbReference>
<dbReference type="InterPro" id="IPR036890">
    <property type="entry name" value="HATPase_C_sf"/>
</dbReference>
<dbReference type="InterPro" id="IPR003018">
    <property type="entry name" value="GAF"/>
</dbReference>
<gene>
    <name evidence="2" type="ORF">GCL60_12900</name>
</gene>
<dbReference type="SUPFAM" id="SSF55781">
    <property type="entry name" value="GAF domain-like"/>
    <property type="match status" value="1"/>
</dbReference>
<protein>
    <submittedName>
        <fullName evidence="2">GAF domain-containing protein</fullName>
    </submittedName>
</protein>
<dbReference type="AlphaFoldDB" id="A0A6N6VVZ8"/>
<dbReference type="SMART" id="SM00065">
    <property type="entry name" value="GAF"/>
    <property type="match status" value="1"/>
</dbReference>
<dbReference type="Gene3D" id="3.30.565.10">
    <property type="entry name" value="Histidine kinase-like ATPase, C-terminal domain"/>
    <property type="match status" value="1"/>
</dbReference>
<dbReference type="Proteomes" id="UP000437748">
    <property type="component" value="Unassembled WGS sequence"/>
</dbReference>
<reference evidence="2 3" key="1">
    <citation type="submission" date="2019-10" db="EMBL/GenBank/DDBJ databases">
        <title>New species of Slilvanegrellaceae.</title>
        <authorList>
            <person name="Pitt A."/>
            <person name="Hahn M.W."/>
        </authorList>
    </citation>
    <scope>NUCLEOTIDE SEQUENCE [LARGE SCALE GENOMIC DNA]</scope>
    <source>
        <strain evidence="2 3">SP-Ram-0.45-NSY-1</strain>
    </source>
</reference>
<keyword evidence="3" id="KW-1185">Reference proteome</keyword>
<accession>A0A6N6VVZ8</accession>
<dbReference type="InterPro" id="IPR029016">
    <property type="entry name" value="GAF-like_dom_sf"/>
</dbReference>
<dbReference type="Pfam" id="PF01590">
    <property type="entry name" value="GAF"/>
    <property type="match status" value="1"/>
</dbReference>
<comment type="caution">
    <text evidence="2">The sequence shown here is derived from an EMBL/GenBank/DDBJ whole genome shotgun (WGS) entry which is preliminary data.</text>
</comment>
<proteinExistence type="predicted"/>
<organism evidence="2 3">
    <name type="scientific">Silvanigrella paludirubra</name>
    <dbReference type="NCBI Taxonomy" id="2499159"/>
    <lineage>
        <taxon>Bacteria</taxon>
        <taxon>Pseudomonadati</taxon>
        <taxon>Bdellovibrionota</taxon>
        <taxon>Oligoflexia</taxon>
        <taxon>Silvanigrellales</taxon>
        <taxon>Silvanigrellaceae</taxon>
        <taxon>Silvanigrella</taxon>
    </lineage>
</organism>
<dbReference type="OrthoDB" id="315417at2"/>
<dbReference type="PANTHER" id="PTHR43102:SF2">
    <property type="entry name" value="GAF DOMAIN-CONTAINING PROTEIN"/>
    <property type="match status" value="1"/>
</dbReference>
<evidence type="ECO:0000313" key="2">
    <source>
        <dbReference type="EMBL" id="KAB8038065.1"/>
    </source>
</evidence>
<dbReference type="EMBL" id="WFLM01000004">
    <property type="protein sequence ID" value="KAB8038065.1"/>
    <property type="molecule type" value="Genomic_DNA"/>
</dbReference>
<evidence type="ECO:0000259" key="1">
    <source>
        <dbReference type="SMART" id="SM00065"/>
    </source>
</evidence>
<dbReference type="RefSeq" id="WP_153421142.1">
    <property type="nucleotide sequence ID" value="NZ_WFLM01000004.1"/>
</dbReference>
<sequence>MISEKERIESLKSYYILDTLPEKDYDEITSLAAKAFKCPISYISFLDEKRLWIKSSHGIPKLTFEKDFSFCQYTLKSDEIFIVNNTLKDKRFHDNPYVLGNPKILFYAAVPIVSVTGYNIGALCILDRKENQFSDSQLMYLKFLANKIYKLLELRRKKILLAKLNEESKLSSKNYLKNDKKYSYQNNIRNSGKKSLEKMANHETNKQMAFNFVTLNDYSSDVQLVENTKKINSFCSTIEKEFSITKKINFSKYFHTDYKVEKAQFIAVNELISAVLNLYKDKMSMYEIQLDITSNIPPNYKIECKPSLTIQIISCIIHNSIESIKFKKFKWIHLDLKEASYDFEISISDNSQAAFNKFNLSNHDFQNYEMKNDCLNDFNQINIEGENYLNKITKAIGAQVFLDKSSENSKVVFYLPKRNYQFDN</sequence>